<dbReference type="GO" id="GO:0006075">
    <property type="term" value="P:(1-&gt;3)-beta-D-glucan biosynthetic process"/>
    <property type="evidence" value="ECO:0007669"/>
    <property type="project" value="InterPro"/>
</dbReference>
<dbReference type="Pfam" id="PF00232">
    <property type="entry name" value="Glyco_hydro_1"/>
    <property type="match status" value="1"/>
</dbReference>
<dbReference type="SUPFAM" id="SSF51445">
    <property type="entry name" value="(Trans)glycosidases"/>
    <property type="match status" value="1"/>
</dbReference>
<proteinExistence type="inferred from homology"/>
<evidence type="ECO:0000313" key="4">
    <source>
        <dbReference type="EMBL" id="CAA2989701.1"/>
    </source>
</evidence>
<keyword evidence="5" id="KW-1185">Reference proteome</keyword>
<accession>A0A8S0SE88</accession>
<dbReference type="AlphaFoldDB" id="A0A8S0SE88"/>
<dbReference type="Pfam" id="PF02364">
    <property type="entry name" value="Glucan_synthase"/>
    <property type="match status" value="1"/>
</dbReference>
<gene>
    <name evidence="4" type="ORF">OLEA9_A104710</name>
</gene>
<dbReference type="InterPro" id="IPR001360">
    <property type="entry name" value="Glyco_hydro_1"/>
</dbReference>
<dbReference type="InterPro" id="IPR017853">
    <property type="entry name" value="GH"/>
</dbReference>
<dbReference type="Gene3D" id="3.20.20.80">
    <property type="entry name" value="Glycosidases"/>
    <property type="match status" value="1"/>
</dbReference>
<dbReference type="OrthoDB" id="1742801at2759"/>
<dbReference type="Gramene" id="OE9A104710T1">
    <property type="protein sequence ID" value="OE9A104710C1"/>
    <property type="gene ID" value="OE9A104710"/>
</dbReference>
<organism evidence="4 5">
    <name type="scientific">Olea europaea subsp. europaea</name>
    <dbReference type="NCBI Taxonomy" id="158383"/>
    <lineage>
        <taxon>Eukaryota</taxon>
        <taxon>Viridiplantae</taxon>
        <taxon>Streptophyta</taxon>
        <taxon>Embryophyta</taxon>
        <taxon>Tracheophyta</taxon>
        <taxon>Spermatophyta</taxon>
        <taxon>Magnoliopsida</taxon>
        <taxon>eudicotyledons</taxon>
        <taxon>Gunneridae</taxon>
        <taxon>Pentapetalae</taxon>
        <taxon>asterids</taxon>
        <taxon>lamiids</taxon>
        <taxon>Lamiales</taxon>
        <taxon>Oleaceae</taxon>
        <taxon>Oleeae</taxon>
        <taxon>Olea</taxon>
    </lineage>
</organism>
<dbReference type="InterPro" id="IPR003440">
    <property type="entry name" value="Glyco_trans_48_dom"/>
</dbReference>
<reference evidence="4 5" key="1">
    <citation type="submission" date="2019-12" db="EMBL/GenBank/DDBJ databases">
        <authorList>
            <person name="Alioto T."/>
            <person name="Alioto T."/>
            <person name="Gomez Garrido J."/>
        </authorList>
    </citation>
    <scope>NUCLEOTIDE SEQUENCE [LARGE SCALE GENOMIC DNA]</scope>
</reference>
<dbReference type="GO" id="GO:0005886">
    <property type="term" value="C:plasma membrane"/>
    <property type="evidence" value="ECO:0007669"/>
    <property type="project" value="TreeGrafter"/>
</dbReference>
<evidence type="ECO:0000256" key="2">
    <source>
        <dbReference type="SAM" id="MobiDB-lite"/>
    </source>
</evidence>
<feature type="region of interest" description="Disordered" evidence="2">
    <location>
        <begin position="149"/>
        <end position="189"/>
    </location>
</feature>
<evidence type="ECO:0000259" key="3">
    <source>
        <dbReference type="Pfam" id="PF02364"/>
    </source>
</evidence>
<feature type="domain" description="Glycosyl transferase 48" evidence="3">
    <location>
        <begin position="7"/>
        <end position="51"/>
    </location>
</feature>
<dbReference type="PANTHER" id="PTHR12741">
    <property type="entry name" value="LYST-INTERACTING PROTEIN LIP5 DOPAMINE RESPONSIVE PROTEIN DRG-1"/>
    <property type="match status" value="1"/>
</dbReference>
<dbReference type="Proteomes" id="UP000594638">
    <property type="component" value="Unassembled WGS sequence"/>
</dbReference>
<evidence type="ECO:0000313" key="5">
    <source>
        <dbReference type="Proteomes" id="UP000594638"/>
    </source>
</evidence>
<dbReference type="PANTHER" id="PTHR12741:SF47">
    <property type="entry name" value="CALLOSE SYNTHASE 9"/>
    <property type="match status" value="1"/>
</dbReference>
<sequence>MVLASMSLKLFEGKVAGGNSEQVLSRDVYRLGQLFDSRMLSFYFTTVGYYFCIEPYATIFHWDIPQCLEEGYGGFLSDQIVYVSGDVHLGQSCRLKNSTADSFVALCINYKSSSSLTRHLENGSLMLPIGARLKNLNKIERPVSSSWGESARNSWETAPGAKNSFADQDKSEATDGWKTKESNKVEGSLGSRRDRRRVVCFLKVSTKTTIYFNVYKAYDTVICFTFCRILDACWF</sequence>
<feature type="compositionally biased region" description="Basic and acidic residues" evidence="2">
    <location>
        <begin position="167"/>
        <end position="184"/>
    </location>
</feature>
<dbReference type="EMBL" id="CACTIH010004137">
    <property type="protein sequence ID" value="CAA2989701.1"/>
    <property type="molecule type" value="Genomic_DNA"/>
</dbReference>
<name>A0A8S0SE88_OLEEU</name>
<protein>
    <submittedName>
        <fullName evidence="4">Callose synthase 9</fullName>
    </submittedName>
</protein>
<evidence type="ECO:0000256" key="1">
    <source>
        <dbReference type="ARBA" id="ARBA00010838"/>
    </source>
</evidence>
<dbReference type="GO" id="GO:0003843">
    <property type="term" value="F:1,3-beta-D-glucan synthase activity"/>
    <property type="evidence" value="ECO:0007669"/>
    <property type="project" value="InterPro"/>
</dbReference>
<comment type="similarity">
    <text evidence="1">Belongs to the glycosyl hydrolase 1 family.</text>
</comment>
<comment type="caution">
    <text evidence="4">The sequence shown here is derived from an EMBL/GenBank/DDBJ whole genome shotgun (WGS) entry which is preliminary data.</text>
</comment>
<dbReference type="GO" id="GO:0000148">
    <property type="term" value="C:1,3-beta-D-glucan synthase complex"/>
    <property type="evidence" value="ECO:0007669"/>
    <property type="project" value="InterPro"/>
</dbReference>
<dbReference type="GO" id="GO:0004553">
    <property type="term" value="F:hydrolase activity, hydrolyzing O-glycosyl compounds"/>
    <property type="evidence" value="ECO:0007669"/>
    <property type="project" value="InterPro"/>
</dbReference>